<dbReference type="RefSeq" id="WP_071152047.1">
    <property type="nucleotide sequence ID" value="NZ_QQRT01000011.1"/>
</dbReference>
<dbReference type="Pfam" id="PF13487">
    <property type="entry name" value="HD_5"/>
    <property type="match status" value="1"/>
</dbReference>
<dbReference type="Proteomes" id="UP000242153">
    <property type="component" value="Unassembled WGS sequence"/>
</dbReference>
<sequence length="383" mass="42429">MEQLQHSEMKVQQLLSILEASKQLNSNLEIEDVFQNILLQMVTVIGAEAGTLWVLDSDGEEIRVVAAYGESADKILNIRLKKDEGIAGKVIMSGEPLLICNVEEHPDWSNWVDQSSGFVTKSMITVPLAVKGKVLGSLQLLNKKQSNFFAEEDVSLAVALASQSAMALHNSQMYDELQQMFLSMIQTLAKVLDARDPYTAGHSERVANYSVWIAGKLGMAPDKMKELYKAALLHDVGKIGIPDDILRKPDRLTAEEYASIQLHPVIGADILSNMEPKGVMIDVIQTARSHHERLDGTGYPDGLKGKEISLFARIVGVADTFDAMTTARSYSKGMSYHDGAAELTRCKEMLFDSEIVDAFTAVLVECDYNLAQYEADHKKEYRL</sequence>
<name>A0ABX3D296_9BACL</name>
<dbReference type="InterPro" id="IPR029016">
    <property type="entry name" value="GAF-like_dom_sf"/>
</dbReference>
<comment type="caution">
    <text evidence="3">The sequence shown here is derived from an EMBL/GenBank/DDBJ whole genome shotgun (WGS) entry which is preliminary data.</text>
</comment>
<evidence type="ECO:0000259" key="2">
    <source>
        <dbReference type="PROSITE" id="PS51832"/>
    </source>
</evidence>
<feature type="domain" description="HD" evidence="1">
    <location>
        <begin position="199"/>
        <end position="324"/>
    </location>
</feature>
<dbReference type="PROSITE" id="PS51832">
    <property type="entry name" value="HD_GYP"/>
    <property type="match status" value="1"/>
</dbReference>
<dbReference type="PANTHER" id="PTHR43155">
    <property type="entry name" value="CYCLIC DI-GMP PHOSPHODIESTERASE PA4108-RELATED"/>
    <property type="match status" value="1"/>
</dbReference>
<dbReference type="InterPro" id="IPR003607">
    <property type="entry name" value="HD/PDEase_dom"/>
</dbReference>
<dbReference type="EMBL" id="MBQG01000069">
    <property type="protein sequence ID" value="OHX52519.1"/>
    <property type="molecule type" value="Genomic_DNA"/>
</dbReference>
<organism evidence="3 4">
    <name type="scientific">Planococcus salinarum</name>
    <dbReference type="NCBI Taxonomy" id="622695"/>
    <lineage>
        <taxon>Bacteria</taxon>
        <taxon>Bacillati</taxon>
        <taxon>Bacillota</taxon>
        <taxon>Bacilli</taxon>
        <taxon>Bacillales</taxon>
        <taxon>Caryophanaceae</taxon>
        <taxon>Planococcus</taxon>
    </lineage>
</organism>
<dbReference type="InterPro" id="IPR006674">
    <property type="entry name" value="HD_domain"/>
</dbReference>
<reference evidence="3" key="1">
    <citation type="submission" date="2016-07" db="EMBL/GenBank/DDBJ databases">
        <title>Draft genome Planococcus salivarum.</title>
        <authorList>
            <person name="See-Too W.S."/>
        </authorList>
    </citation>
    <scope>NUCLEOTIDE SEQUENCE [LARGE SCALE GENOMIC DNA]</scope>
    <source>
        <strain evidence="3">DSM 23820</strain>
    </source>
</reference>
<dbReference type="SUPFAM" id="SSF55781">
    <property type="entry name" value="GAF domain-like"/>
    <property type="match status" value="1"/>
</dbReference>
<proteinExistence type="predicted"/>
<dbReference type="SUPFAM" id="SSF109604">
    <property type="entry name" value="HD-domain/PDEase-like"/>
    <property type="match status" value="1"/>
</dbReference>
<dbReference type="InterPro" id="IPR003018">
    <property type="entry name" value="GAF"/>
</dbReference>
<feature type="domain" description="HD-GYP" evidence="2">
    <location>
        <begin position="177"/>
        <end position="375"/>
    </location>
</feature>
<dbReference type="Pfam" id="PF13185">
    <property type="entry name" value="GAF_2"/>
    <property type="match status" value="1"/>
</dbReference>
<evidence type="ECO:0000313" key="3">
    <source>
        <dbReference type="EMBL" id="OHX52519.1"/>
    </source>
</evidence>
<keyword evidence="4" id="KW-1185">Reference proteome</keyword>
<evidence type="ECO:0000313" key="4">
    <source>
        <dbReference type="Proteomes" id="UP000242153"/>
    </source>
</evidence>
<dbReference type="CDD" id="cd00077">
    <property type="entry name" value="HDc"/>
    <property type="match status" value="1"/>
</dbReference>
<protein>
    <submittedName>
        <fullName evidence="3">Phosphohydrolase</fullName>
    </submittedName>
</protein>
<dbReference type="PANTHER" id="PTHR43155:SF2">
    <property type="entry name" value="CYCLIC DI-GMP PHOSPHODIESTERASE PA4108"/>
    <property type="match status" value="1"/>
</dbReference>
<gene>
    <name evidence="3" type="ORF">BB776_00435</name>
</gene>
<dbReference type="InterPro" id="IPR037522">
    <property type="entry name" value="HD_GYP_dom"/>
</dbReference>
<evidence type="ECO:0000259" key="1">
    <source>
        <dbReference type="PROSITE" id="PS51831"/>
    </source>
</evidence>
<dbReference type="SMART" id="SM00471">
    <property type="entry name" value="HDc"/>
    <property type="match status" value="1"/>
</dbReference>
<dbReference type="Gene3D" id="1.10.3210.10">
    <property type="entry name" value="Hypothetical protein af1432"/>
    <property type="match status" value="1"/>
</dbReference>
<dbReference type="PROSITE" id="PS51831">
    <property type="entry name" value="HD"/>
    <property type="match status" value="1"/>
</dbReference>
<dbReference type="SMART" id="SM00065">
    <property type="entry name" value="GAF"/>
    <property type="match status" value="1"/>
</dbReference>
<accession>A0ABX3D296</accession>
<dbReference type="Gene3D" id="3.30.450.40">
    <property type="match status" value="1"/>
</dbReference>